<comment type="caution">
    <text evidence="1">The sequence shown here is derived from an EMBL/GenBank/DDBJ whole genome shotgun (WGS) entry which is preliminary data.</text>
</comment>
<name>A0A4R3YDH4_9PROT</name>
<keyword evidence="2" id="KW-1185">Reference proteome</keyword>
<protein>
    <submittedName>
        <fullName evidence="1">Uncharacterized protein</fullName>
    </submittedName>
</protein>
<accession>A0A4R3YDH4</accession>
<evidence type="ECO:0000313" key="2">
    <source>
        <dbReference type="Proteomes" id="UP000295367"/>
    </source>
</evidence>
<evidence type="ECO:0000313" key="1">
    <source>
        <dbReference type="EMBL" id="TCV90086.1"/>
    </source>
</evidence>
<dbReference type="EMBL" id="SMCO01000001">
    <property type="protein sequence ID" value="TCV90086.1"/>
    <property type="molecule type" value="Genomic_DNA"/>
</dbReference>
<proteinExistence type="predicted"/>
<reference evidence="1 2" key="1">
    <citation type="submission" date="2019-03" db="EMBL/GenBank/DDBJ databases">
        <title>Genomic Encyclopedia of Type Strains, Phase IV (KMG-IV): sequencing the most valuable type-strain genomes for metagenomic binning, comparative biology and taxonomic classification.</title>
        <authorList>
            <person name="Goeker M."/>
        </authorList>
    </citation>
    <scope>NUCLEOTIDE SEQUENCE [LARGE SCALE GENOMIC DNA]</scope>
    <source>
        <strain evidence="1 2">DSM 100309</strain>
    </source>
</reference>
<organism evidence="1 2">
    <name type="scientific">Sulfurirhabdus autotrophica</name>
    <dbReference type="NCBI Taxonomy" id="1706046"/>
    <lineage>
        <taxon>Bacteria</taxon>
        <taxon>Pseudomonadati</taxon>
        <taxon>Pseudomonadota</taxon>
        <taxon>Betaproteobacteria</taxon>
        <taxon>Nitrosomonadales</taxon>
        <taxon>Sulfuricellaceae</taxon>
        <taxon>Sulfurirhabdus</taxon>
    </lineage>
</organism>
<sequence length="93" mass="10308">MARDAEVLGRACLEFARNIAQINAHGDRLEDGTEVVWDDKYAAAQLWEIIYNARLLSLTGPINGSAFHAPTRRADAHVNCVSTYPRGFFDGTK</sequence>
<dbReference type="AlphaFoldDB" id="A0A4R3YDH4"/>
<dbReference type="RefSeq" id="WP_124947932.1">
    <property type="nucleotide sequence ID" value="NZ_BHVT01000073.1"/>
</dbReference>
<gene>
    <name evidence="1" type="ORF">EDC63_10151</name>
</gene>
<dbReference type="Proteomes" id="UP000295367">
    <property type="component" value="Unassembled WGS sequence"/>
</dbReference>